<protein>
    <submittedName>
        <fullName evidence="5">Sn-glycerol-3-phosphate ABC transporter ATP-binding protein UgpC</fullName>
    </submittedName>
</protein>
<sequence>MSIRVEAVTKAYKNGPRAVDEVSLEVRDGEFMVLVGPSGCGKSTLLKLIAGIEEVTDGRIYISDRDVTLLDPRKRDIAMVFQSYALYPHLSVRQNLGFGLKLRKTGKAEIAARVDEVARILGLEEMLDRKPGELSGGQRQRVAMGRAIVREPQAFLMDEPLSNLDAKLRVSMRAQLSRLHERLGVTTVYVTHDQVEAMTLGQRVAVLRGGVLQQCDTPEQLFDHPANLFVAAFIGSPAMNLVEAEGGRFGSCAVPSPVEGRCILGIRPHDLKLGPGIPAVVQVVERLGTETHVVAGIDAPRLRSAALADALDASAADDDVLLAEDDRASFTVVLDARAPVAVGDRIELTVDPDRLHHFDADSGNAVDLGALAGGRREVVAPRGV</sequence>
<dbReference type="PROSITE" id="PS50893">
    <property type="entry name" value="ABC_TRANSPORTER_2"/>
    <property type="match status" value="1"/>
</dbReference>
<dbReference type="Proteomes" id="UP001147700">
    <property type="component" value="Unassembled WGS sequence"/>
</dbReference>
<dbReference type="EMBL" id="JAPCID010000031">
    <property type="protein sequence ID" value="MDA0139963.1"/>
    <property type="molecule type" value="Genomic_DNA"/>
</dbReference>
<dbReference type="CDD" id="cd03301">
    <property type="entry name" value="ABC_MalK_N"/>
    <property type="match status" value="1"/>
</dbReference>
<dbReference type="InterPro" id="IPR003439">
    <property type="entry name" value="ABC_transporter-like_ATP-bd"/>
</dbReference>
<organism evidence="5 6">
    <name type="scientific">Solirubrobacter deserti</name>
    <dbReference type="NCBI Taxonomy" id="2282478"/>
    <lineage>
        <taxon>Bacteria</taxon>
        <taxon>Bacillati</taxon>
        <taxon>Actinomycetota</taxon>
        <taxon>Thermoleophilia</taxon>
        <taxon>Solirubrobacterales</taxon>
        <taxon>Solirubrobacteraceae</taxon>
        <taxon>Solirubrobacter</taxon>
    </lineage>
</organism>
<dbReference type="InterPro" id="IPR027417">
    <property type="entry name" value="P-loop_NTPase"/>
</dbReference>
<evidence type="ECO:0000313" key="6">
    <source>
        <dbReference type="Proteomes" id="UP001147700"/>
    </source>
</evidence>
<dbReference type="SUPFAM" id="SSF52540">
    <property type="entry name" value="P-loop containing nucleoside triphosphate hydrolases"/>
    <property type="match status" value="1"/>
</dbReference>
<keyword evidence="3 5" id="KW-0067">ATP-binding</keyword>
<dbReference type="GO" id="GO:0005524">
    <property type="term" value="F:ATP binding"/>
    <property type="evidence" value="ECO:0007669"/>
    <property type="project" value="UniProtKB-KW"/>
</dbReference>
<dbReference type="SMART" id="SM00382">
    <property type="entry name" value="AAA"/>
    <property type="match status" value="1"/>
</dbReference>
<gene>
    <name evidence="5" type="primary">ugpC</name>
    <name evidence="5" type="ORF">OJ962_20840</name>
</gene>
<feature type="domain" description="ABC transporter" evidence="4">
    <location>
        <begin position="3"/>
        <end position="234"/>
    </location>
</feature>
<keyword evidence="6" id="KW-1185">Reference proteome</keyword>
<dbReference type="PROSITE" id="PS00211">
    <property type="entry name" value="ABC_TRANSPORTER_1"/>
    <property type="match status" value="1"/>
</dbReference>
<evidence type="ECO:0000256" key="1">
    <source>
        <dbReference type="ARBA" id="ARBA00022448"/>
    </source>
</evidence>
<name>A0ABT4RNG2_9ACTN</name>
<dbReference type="Gene3D" id="3.40.50.300">
    <property type="entry name" value="P-loop containing nucleotide triphosphate hydrolases"/>
    <property type="match status" value="1"/>
</dbReference>
<reference evidence="5" key="1">
    <citation type="submission" date="2022-10" db="EMBL/GenBank/DDBJ databases">
        <title>The WGS of Solirubrobacter sp. CPCC 204708.</title>
        <authorList>
            <person name="Jiang Z."/>
        </authorList>
    </citation>
    <scope>NUCLEOTIDE SEQUENCE</scope>
    <source>
        <strain evidence="5">CPCC 204708</strain>
    </source>
</reference>
<dbReference type="PANTHER" id="PTHR43875">
    <property type="entry name" value="MALTODEXTRIN IMPORT ATP-BINDING PROTEIN MSMX"/>
    <property type="match status" value="1"/>
</dbReference>
<comment type="caution">
    <text evidence="5">The sequence shown here is derived from an EMBL/GenBank/DDBJ whole genome shotgun (WGS) entry which is preliminary data.</text>
</comment>
<keyword evidence="1" id="KW-0813">Transport</keyword>
<accession>A0ABT4RNG2</accession>
<dbReference type="Pfam" id="PF00005">
    <property type="entry name" value="ABC_tran"/>
    <property type="match status" value="1"/>
</dbReference>
<dbReference type="PANTHER" id="PTHR43875:SF1">
    <property type="entry name" value="OSMOPROTECTIVE COMPOUNDS UPTAKE ATP-BINDING PROTEIN GGTA"/>
    <property type="match status" value="1"/>
</dbReference>
<dbReference type="InterPro" id="IPR003593">
    <property type="entry name" value="AAA+_ATPase"/>
</dbReference>
<dbReference type="InterPro" id="IPR015855">
    <property type="entry name" value="ABC_transpr_MalK-like"/>
</dbReference>
<dbReference type="InterPro" id="IPR013611">
    <property type="entry name" value="Transp-assoc_OB_typ2"/>
</dbReference>
<dbReference type="SUPFAM" id="SSF50331">
    <property type="entry name" value="MOP-like"/>
    <property type="match status" value="1"/>
</dbReference>
<dbReference type="InterPro" id="IPR047641">
    <property type="entry name" value="ABC_transpr_MalK/UgpC-like"/>
</dbReference>
<dbReference type="Gene3D" id="2.40.50.100">
    <property type="match status" value="1"/>
</dbReference>
<dbReference type="Pfam" id="PF08402">
    <property type="entry name" value="TOBE_2"/>
    <property type="match status" value="1"/>
</dbReference>
<evidence type="ECO:0000313" key="5">
    <source>
        <dbReference type="EMBL" id="MDA0139963.1"/>
    </source>
</evidence>
<evidence type="ECO:0000256" key="3">
    <source>
        <dbReference type="ARBA" id="ARBA00022840"/>
    </source>
</evidence>
<dbReference type="RefSeq" id="WP_202952640.1">
    <property type="nucleotide sequence ID" value="NZ_JAPCID010000031.1"/>
</dbReference>
<dbReference type="InterPro" id="IPR008995">
    <property type="entry name" value="Mo/tungstate-bd_C_term_dom"/>
</dbReference>
<evidence type="ECO:0000259" key="4">
    <source>
        <dbReference type="PROSITE" id="PS50893"/>
    </source>
</evidence>
<dbReference type="NCBIfam" id="NF008653">
    <property type="entry name" value="PRK11650.1"/>
    <property type="match status" value="1"/>
</dbReference>
<proteinExistence type="predicted"/>
<keyword evidence="2" id="KW-0547">Nucleotide-binding</keyword>
<evidence type="ECO:0000256" key="2">
    <source>
        <dbReference type="ARBA" id="ARBA00022741"/>
    </source>
</evidence>
<dbReference type="InterPro" id="IPR017871">
    <property type="entry name" value="ABC_transporter-like_CS"/>
</dbReference>